<evidence type="ECO:0000313" key="2">
    <source>
        <dbReference type="Proteomes" id="UP001589834"/>
    </source>
</evidence>
<comment type="caution">
    <text evidence="1">The sequence shown here is derived from an EMBL/GenBank/DDBJ whole genome shotgun (WGS) entry which is preliminary data.</text>
</comment>
<evidence type="ECO:0000313" key="1">
    <source>
        <dbReference type="EMBL" id="MFC0592934.1"/>
    </source>
</evidence>
<organism evidence="1 2">
    <name type="scientific">Ottowia pentelensis</name>
    <dbReference type="NCBI Taxonomy" id="511108"/>
    <lineage>
        <taxon>Bacteria</taxon>
        <taxon>Pseudomonadati</taxon>
        <taxon>Pseudomonadota</taxon>
        <taxon>Betaproteobacteria</taxon>
        <taxon>Burkholderiales</taxon>
        <taxon>Comamonadaceae</taxon>
        <taxon>Ottowia</taxon>
    </lineage>
</organism>
<name>A0ABV6PSW6_9BURK</name>
<dbReference type="RefSeq" id="WP_377614633.1">
    <property type="nucleotide sequence ID" value="NZ_JBHUKK010000001.1"/>
</dbReference>
<gene>
    <name evidence="1" type="ORF">ACFFGG_10215</name>
</gene>
<dbReference type="Proteomes" id="UP001589834">
    <property type="component" value="Unassembled WGS sequence"/>
</dbReference>
<reference evidence="1 2" key="1">
    <citation type="submission" date="2024-09" db="EMBL/GenBank/DDBJ databases">
        <authorList>
            <person name="Sun Q."/>
            <person name="Mori K."/>
        </authorList>
    </citation>
    <scope>NUCLEOTIDE SEQUENCE [LARGE SCALE GENOMIC DNA]</scope>
    <source>
        <strain evidence="1 2">NCAIM B.02336</strain>
    </source>
</reference>
<dbReference type="EMBL" id="JBHLTN010000018">
    <property type="protein sequence ID" value="MFC0592934.1"/>
    <property type="molecule type" value="Genomic_DNA"/>
</dbReference>
<sequence>MAVQPRAMLGRGELRVWRWLQDVFPEHHVMVKLPVTRFCKPRDRSAAEGLFNMLSGVYCTFTLADDTGRAIGCVDVMDLRRLSRGNRQLKQNLLAQCHIGYWLLTPDVLPEAWAIRAEFLGLGATESSAAPLTDSAELQVARHNLVETLDRRRSDRRSSQMAPLDINSGISRFTDWGQLDSFPIPLEERGEHAPSRR</sequence>
<protein>
    <submittedName>
        <fullName evidence="1">Uncharacterized protein</fullName>
    </submittedName>
</protein>
<keyword evidence="2" id="KW-1185">Reference proteome</keyword>
<proteinExistence type="predicted"/>
<accession>A0ABV6PSW6</accession>